<dbReference type="PROSITE" id="PS00028">
    <property type="entry name" value="ZINC_FINGER_C2H2_1"/>
    <property type="match status" value="1"/>
</dbReference>
<dbReference type="EMBL" id="MN740547">
    <property type="protein sequence ID" value="QHS77411.1"/>
    <property type="molecule type" value="Genomic_DNA"/>
</dbReference>
<proteinExistence type="predicted"/>
<evidence type="ECO:0000259" key="1">
    <source>
        <dbReference type="PROSITE" id="PS00028"/>
    </source>
</evidence>
<protein>
    <recommendedName>
        <fullName evidence="1">C2H2-type domain-containing protein</fullName>
    </recommendedName>
</protein>
<name>A0A6C0ACU2_9ZZZZ</name>
<organism evidence="2">
    <name type="scientific">viral metagenome</name>
    <dbReference type="NCBI Taxonomy" id="1070528"/>
    <lineage>
        <taxon>unclassified sequences</taxon>
        <taxon>metagenomes</taxon>
        <taxon>organismal metagenomes</taxon>
    </lineage>
</organism>
<dbReference type="AlphaFoldDB" id="A0A6C0ACU2"/>
<feature type="domain" description="C2H2-type" evidence="1">
    <location>
        <begin position="20"/>
        <end position="43"/>
    </location>
</feature>
<accession>A0A6C0ACU2</accession>
<sequence length="257" mass="30433">MDVDCDYSTCNMINDHMLLCPITLCKKKFILKNNLKNHIQIDHYYATRGGVTKFRFSTKDKLNILDCANSYLKVITQIYNDEIDGKEYAINLLPQVECPSDTEIKRIIKIQKSFAKKVIELNIIEKSNWVNVQKDFECFLRMGLPYYDTNFNPSLSIKFLWFSIMQKPLYYKKMCQKACGELIAHSIAEKTNEKEMDRFNYFQDVFEDIFDKCISVPDIKNNNSPTVFIDMRNNILNKNKEQLLQHQNIYLKKRRIL</sequence>
<evidence type="ECO:0000313" key="2">
    <source>
        <dbReference type="EMBL" id="QHS77411.1"/>
    </source>
</evidence>
<reference evidence="2" key="1">
    <citation type="journal article" date="2020" name="Nature">
        <title>Giant virus diversity and host interactions through global metagenomics.</title>
        <authorList>
            <person name="Schulz F."/>
            <person name="Roux S."/>
            <person name="Paez-Espino D."/>
            <person name="Jungbluth S."/>
            <person name="Walsh D.A."/>
            <person name="Denef V.J."/>
            <person name="McMahon K.D."/>
            <person name="Konstantinidis K.T."/>
            <person name="Eloe-Fadrosh E.A."/>
            <person name="Kyrpides N.C."/>
            <person name="Woyke T."/>
        </authorList>
    </citation>
    <scope>NUCLEOTIDE SEQUENCE</scope>
    <source>
        <strain evidence="2">GVMAG-S-1004661-13</strain>
    </source>
</reference>
<dbReference type="InterPro" id="IPR013087">
    <property type="entry name" value="Znf_C2H2_type"/>
</dbReference>